<name>A0A9W6UR78_9ACTN</name>
<organism evidence="2 3">
    <name type="scientific">Kitasatospora phosalacinea</name>
    <dbReference type="NCBI Taxonomy" id="2065"/>
    <lineage>
        <taxon>Bacteria</taxon>
        <taxon>Bacillati</taxon>
        <taxon>Actinomycetota</taxon>
        <taxon>Actinomycetes</taxon>
        <taxon>Kitasatosporales</taxon>
        <taxon>Streptomycetaceae</taxon>
        <taxon>Kitasatospora</taxon>
    </lineage>
</organism>
<dbReference type="Proteomes" id="UP001165143">
    <property type="component" value="Unassembled WGS sequence"/>
</dbReference>
<protein>
    <submittedName>
        <fullName evidence="2">Uncharacterized protein</fullName>
    </submittedName>
</protein>
<evidence type="ECO:0000313" key="2">
    <source>
        <dbReference type="EMBL" id="GLW58004.1"/>
    </source>
</evidence>
<dbReference type="EMBL" id="BSRX01000046">
    <property type="protein sequence ID" value="GLW58004.1"/>
    <property type="molecule type" value="Genomic_DNA"/>
</dbReference>
<dbReference type="OrthoDB" id="4213699at2"/>
<feature type="region of interest" description="Disordered" evidence="1">
    <location>
        <begin position="151"/>
        <end position="191"/>
    </location>
</feature>
<feature type="compositionally biased region" description="Polar residues" evidence="1">
    <location>
        <begin position="152"/>
        <end position="164"/>
    </location>
</feature>
<evidence type="ECO:0000256" key="1">
    <source>
        <dbReference type="SAM" id="MobiDB-lite"/>
    </source>
</evidence>
<comment type="caution">
    <text evidence="2">The sequence shown here is derived from an EMBL/GenBank/DDBJ whole genome shotgun (WGS) entry which is preliminary data.</text>
</comment>
<dbReference type="AlphaFoldDB" id="A0A9W6UR78"/>
<sequence length="191" mass="19619">MNSPLSDALDLTGAALALSDLRLELPLTAYTFALPDPAVVGRKITELGGLITTLGDAYLLRATEPAQRGFPAEAFAIALNRAAQTVSALGTVGQQLSALAALPPGPSGLPGSDYARTLAVTCIDEALQAAHRHLQDGVRVLRDAAADVLPTSARSQQAALTRSLPTAPAKVPASAPPLPASPVRPVHGRTR</sequence>
<evidence type="ECO:0000313" key="3">
    <source>
        <dbReference type="Proteomes" id="UP001165143"/>
    </source>
</evidence>
<reference evidence="2" key="1">
    <citation type="submission" date="2023-02" db="EMBL/GenBank/DDBJ databases">
        <title>Kitasatospora phosalacinea NBRC 14362.</title>
        <authorList>
            <person name="Ichikawa N."/>
            <person name="Sato H."/>
            <person name="Tonouchi N."/>
        </authorList>
    </citation>
    <scope>NUCLEOTIDE SEQUENCE</scope>
    <source>
        <strain evidence="2">NBRC 14362</strain>
    </source>
</reference>
<accession>A0A9W6UR78</accession>
<gene>
    <name evidence="2" type="ORF">Kpho01_60150</name>
</gene>
<dbReference type="RefSeq" id="WP_033252457.1">
    <property type="nucleotide sequence ID" value="NZ_BSRX01000046.1"/>
</dbReference>
<proteinExistence type="predicted"/>